<dbReference type="RefSeq" id="WP_309549536.1">
    <property type="nucleotide sequence ID" value="NZ_CP133762.1"/>
</dbReference>
<feature type="compositionally biased region" description="Gly residues" evidence="1">
    <location>
        <begin position="72"/>
        <end position="89"/>
    </location>
</feature>
<gene>
    <name evidence="2" type="ORF">RGF97_26275</name>
</gene>
<dbReference type="EMBL" id="CP133762">
    <property type="protein sequence ID" value="WMX47611.1"/>
    <property type="molecule type" value="Genomic_DNA"/>
</dbReference>
<accession>A0ABY9S1A2</accession>
<evidence type="ECO:0000256" key="1">
    <source>
        <dbReference type="SAM" id="MobiDB-lite"/>
    </source>
</evidence>
<sequence>MFDRVGEAEQRPRRRFSVTYEDGSAAVVAGELERRPAGTGVREGRAPPAGRPVLAGGEDRAPRCRQRHLAGRGPGAGGAVAGCGRGGAVPPGEHPASVTPARRPARMLGTTPARAYLRVRPGRQPACAPGRTPECAPVRVPGAVAYQT</sequence>
<keyword evidence="3" id="KW-1185">Reference proteome</keyword>
<reference evidence="2 3" key="1">
    <citation type="submission" date="2023-09" db="EMBL/GenBank/DDBJ databases">
        <title>Complete genome of Streptomyces roseicoloratus T14.</title>
        <authorList>
            <person name="Bashizi T."/>
            <person name="Kim M.-J."/>
            <person name="Lee G."/>
            <person name="Tagele S.B."/>
            <person name="Shin J.-H."/>
        </authorList>
    </citation>
    <scope>NUCLEOTIDE SEQUENCE [LARGE SCALE GENOMIC DNA]</scope>
    <source>
        <strain evidence="2 3">T14</strain>
    </source>
</reference>
<dbReference type="Proteomes" id="UP001250858">
    <property type="component" value="Chromosome"/>
</dbReference>
<organism evidence="2 3">
    <name type="scientific">Streptomyces roseicoloratus</name>
    <dbReference type="NCBI Taxonomy" id="2508722"/>
    <lineage>
        <taxon>Bacteria</taxon>
        <taxon>Bacillati</taxon>
        <taxon>Actinomycetota</taxon>
        <taxon>Actinomycetes</taxon>
        <taxon>Kitasatosporales</taxon>
        <taxon>Streptomycetaceae</taxon>
        <taxon>Streptomyces</taxon>
    </lineage>
</organism>
<evidence type="ECO:0000313" key="3">
    <source>
        <dbReference type="Proteomes" id="UP001250858"/>
    </source>
</evidence>
<feature type="region of interest" description="Disordered" evidence="1">
    <location>
        <begin position="124"/>
        <end position="148"/>
    </location>
</feature>
<proteinExistence type="predicted"/>
<protein>
    <submittedName>
        <fullName evidence="2">Uncharacterized protein</fullName>
    </submittedName>
</protein>
<feature type="region of interest" description="Disordered" evidence="1">
    <location>
        <begin position="30"/>
        <end position="110"/>
    </location>
</feature>
<name>A0ABY9S1A2_9ACTN</name>
<evidence type="ECO:0000313" key="2">
    <source>
        <dbReference type="EMBL" id="WMX47611.1"/>
    </source>
</evidence>